<keyword evidence="4 8" id="KW-0378">Hydrolase</keyword>
<dbReference type="Gramene" id="KVI04514">
    <property type="protein sequence ID" value="KVI04514"/>
    <property type="gene ID" value="Ccrd_017169"/>
</dbReference>
<reference evidence="10 11" key="1">
    <citation type="journal article" date="2016" name="Sci. Rep.">
        <title>The genome sequence of the outbreeding globe artichoke constructed de novo incorporating a phase-aware low-pass sequencing strategy of F1 progeny.</title>
        <authorList>
            <person name="Scaglione D."/>
            <person name="Reyes-Chin-Wo S."/>
            <person name="Acquadro A."/>
            <person name="Froenicke L."/>
            <person name="Portis E."/>
            <person name="Beitel C."/>
            <person name="Tirone M."/>
            <person name="Mauro R."/>
            <person name="Lo Monaco A."/>
            <person name="Mauromicale G."/>
            <person name="Faccioli P."/>
            <person name="Cattivelli L."/>
            <person name="Rieseberg L."/>
            <person name="Michelmore R."/>
            <person name="Lanteri S."/>
        </authorList>
    </citation>
    <scope>NUCLEOTIDE SEQUENCE [LARGE SCALE GENOMIC DNA]</scope>
    <source>
        <strain evidence="10">2C</strain>
    </source>
</reference>
<feature type="domain" description="Pectinesterase catalytic" evidence="9">
    <location>
        <begin position="152"/>
        <end position="208"/>
    </location>
</feature>
<dbReference type="InterPro" id="IPR033131">
    <property type="entry name" value="Pectinesterase_Asp_AS"/>
</dbReference>
<feature type="domain" description="Pectinesterase catalytic" evidence="9">
    <location>
        <begin position="68"/>
        <end position="136"/>
    </location>
</feature>
<organism evidence="10 11">
    <name type="scientific">Cynara cardunculus var. scolymus</name>
    <name type="common">Globe artichoke</name>
    <name type="synonym">Cynara scolymus</name>
    <dbReference type="NCBI Taxonomy" id="59895"/>
    <lineage>
        <taxon>Eukaryota</taxon>
        <taxon>Viridiplantae</taxon>
        <taxon>Streptophyta</taxon>
        <taxon>Embryophyta</taxon>
        <taxon>Tracheophyta</taxon>
        <taxon>Spermatophyta</taxon>
        <taxon>Magnoliopsida</taxon>
        <taxon>eudicotyledons</taxon>
        <taxon>Gunneridae</taxon>
        <taxon>Pentapetalae</taxon>
        <taxon>asterids</taxon>
        <taxon>campanulids</taxon>
        <taxon>Asterales</taxon>
        <taxon>Asteraceae</taxon>
        <taxon>Carduoideae</taxon>
        <taxon>Cardueae</taxon>
        <taxon>Carduinae</taxon>
        <taxon>Cynara</taxon>
    </lineage>
</organism>
<accession>A0A103Y8K6</accession>
<dbReference type="AlphaFoldDB" id="A0A103Y8K6"/>
<evidence type="ECO:0000256" key="3">
    <source>
        <dbReference type="ARBA" id="ARBA00013229"/>
    </source>
</evidence>
<comment type="similarity">
    <text evidence="2">Belongs to the pectinesterase family.</text>
</comment>
<dbReference type="PANTHER" id="PTHR31321:SF87">
    <property type="entry name" value="PECTINESTERASE 63-RELATED"/>
    <property type="match status" value="1"/>
</dbReference>
<keyword evidence="8" id="KW-0732">Signal</keyword>
<dbReference type="Pfam" id="PF01095">
    <property type="entry name" value="Pectinesterase"/>
    <property type="match status" value="3"/>
</dbReference>
<comment type="pathway">
    <text evidence="1 8">Glycan metabolism; pectin degradation; 2-dehydro-3-deoxy-D-gluconate from pectin: step 1/5.</text>
</comment>
<gene>
    <name evidence="10" type="ORF">Ccrd_017169</name>
</gene>
<dbReference type="InterPro" id="IPR012334">
    <property type="entry name" value="Pectin_lyas_fold"/>
</dbReference>
<dbReference type="PROSITE" id="PS00503">
    <property type="entry name" value="PECTINESTERASE_2"/>
    <property type="match status" value="1"/>
</dbReference>
<feature type="chain" id="PRO_5006989439" description="Pectinesterase" evidence="8">
    <location>
        <begin position="23"/>
        <end position="371"/>
    </location>
</feature>
<evidence type="ECO:0000313" key="11">
    <source>
        <dbReference type="Proteomes" id="UP000243975"/>
    </source>
</evidence>
<name>A0A103Y8K6_CYNCS</name>
<evidence type="ECO:0000256" key="6">
    <source>
        <dbReference type="ARBA" id="ARBA00047928"/>
    </source>
</evidence>
<evidence type="ECO:0000256" key="5">
    <source>
        <dbReference type="ARBA" id="ARBA00023085"/>
    </source>
</evidence>
<dbReference type="EMBL" id="LEKV01002020">
    <property type="protein sequence ID" value="KVI04514.1"/>
    <property type="molecule type" value="Genomic_DNA"/>
</dbReference>
<evidence type="ECO:0000256" key="8">
    <source>
        <dbReference type="RuleBase" id="RU000589"/>
    </source>
</evidence>
<evidence type="ECO:0000256" key="1">
    <source>
        <dbReference type="ARBA" id="ARBA00005184"/>
    </source>
</evidence>
<feature type="signal peptide" evidence="8">
    <location>
        <begin position="1"/>
        <end position="22"/>
    </location>
</feature>
<sequence>MVKYLLLIVLNTIVIILPPTISDDRVPIPQDRTQVQRWFKHNVKPLATRKGTLDPALEAAEANPRVIRVMKEGGGDFRTINEAVRTIPIKNEQRVIVFIGPGVYSEKIKMERGKKFVTFIGDHAHMPTLTFNGNAAKYTTNSSPRPDGKMKGAQAAAMRIGGDKSAFYNVRFYGFQDTFCDDHGKHFFKDCYIEGTIDFIFGNAKSIYLVSNYDRDEIFKSWLIILCENRFCGNTEIHCIPGHLEAWITAHARKNAEMDTGYVFVHCPVTGTGQGAFLGRAWKPFSRVVFVYSDLGPVVSPKGWNSNNHAQRNLFFGEFGNIGPGSNVALREPFVKQLKRKDIEPFISLAYIEGSKWLLPPPKLKFRSRIK</sequence>
<comment type="catalytic activity">
    <reaction evidence="6 8">
        <text>[(1-&gt;4)-alpha-D-galacturonosyl methyl ester](n) + n H2O = [(1-&gt;4)-alpha-D-galacturonosyl](n) + n methanol + n H(+)</text>
        <dbReference type="Rhea" id="RHEA:22380"/>
        <dbReference type="Rhea" id="RHEA-COMP:14570"/>
        <dbReference type="Rhea" id="RHEA-COMP:14573"/>
        <dbReference type="ChEBI" id="CHEBI:15377"/>
        <dbReference type="ChEBI" id="CHEBI:15378"/>
        <dbReference type="ChEBI" id="CHEBI:17790"/>
        <dbReference type="ChEBI" id="CHEBI:140522"/>
        <dbReference type="ChEBI" id="CHEBI:140523"/>
        <dbReference type="EC" id="3.1.1.11"/>
    </reaction>
</comment>
<dbReference type="Gene3D" id="2.160.20.10">
    <property type="entry name" value="Single-stranded right-handed beta-helix, Pectin lyase-like"/>
    <property type="match status" value="1"/>
</dbReference>
<dbReference type="Proteomes" id="UP000243975">
    <property type="component" value="Unassembled WGS sequence"/>
</dbReference>
<feature type="active site" evidence="7">
    <location>
        <position position="198"/>
    </location>
</feature>
<dbReference type="SUPFAM" id="SSF51126">
    <property type="entry name" value="Pectin lyase-like"/>
    <property type="match status" value="1"/>
</dbReference>
<feature type="domain" description="Pectinesterase catalytic" evidence="9">
    <location>
        <begin position="246"/>
        <end position="354"/>
    </location>
</feature>
<keyword evidence="5 8" id="KW-0063">Aspartyl esterase</keyword>
<dbReference type="InterPro" id="IPR000070">
    <property type="entry name" value="Pectinesterase_cat"/>
</dbReference>
<dbReference type="InterPro" id="IPR011050">
    <property type="entry name" value="Pectin_lyase_fold/virulence"/>
</dbReference>
<keyword evidence="11" id="KW-1185">Reference proteome</keyword>
<dbReference type="STRING" id="59895.A0A103Y8K6"/>
<dbReference type="GO" id="GO:0045490">
    <property type="term" value="P:pectin catabolic process"/>
    <property type="evidence" value="ECO:0007669"/>
    <property type="project" value="UniProtKB-UniRule"/>
</dbReference>
<dbReference type="OMA" id="SGWHEKT"/>
<comment type="caution">
    <text evidence="10">The sequence shown here is derived from an EMBL/GenBank/DDBJ whole genome shotgun (WGS) entry which is preliminary data.</text>
</comment>
<evidence type="ECO:0000259" key="9">
    <source>
        <dbReference type="Pfam" id="PF01095"/>
    </source>
</evidence>
<dbReference type="GO" id="GO:0042545">
    <property type="term" value="P:cell wall modification"/>
    <property type="evidence" value="ECO:0007669"/>
    <property type="project" value="UniProtKB-UniRule"/>
</dbReference>
<dbReference type="EC" id="3.1.1.11" evidence="3 8"/>
<evidence type="ECO:0000256" key="7">
    <source>
        <dbReference type="PROSITE-ProRule" id="PRU10040"/>
    </source>
</evidence>
<dbReference type="PANTHER" id="PTHR31321">
    <property type="entry name" value="ACYL-COA THIOESTER HYDROLASE YBHC-RELATED"/>
    <property type="match status" value="1"/>
</dbReference>
<evidence type="ECO:0000313" key="10">
    <source>
        <dbReference type="EMBL" id="KVI04514.1"/>
    </source>
</evidence>
<dbReference type="GO" id="GO:0030599">
    <property type="term" value="F:pectinesterase activity"/>
    <property type="evidence" value="ECO:0007669"/>
    <property type="project" value="UniProtKB-UniRule"/>
</dbReference>
<protein>
    <recommendedName>
        <fullName evidence="3 8">Pectinesterase</fullName>
        <ecNumber evidence="3 8">3.1.1.11</ecNumber>
    </recommendedName>
</protein>
<evidence type="ECO:0000256" key="2">
    <source>
        <dbReference type="ARBA" id="ARBA00008891"/>
    </source>
</evidence>
<proteinExistence type="inferred from homology"/>
<evidence type="ECO:0000256" key="4">
    <source>
        <dbReference type="ARBA" id="ARBA00022801"/>
    </source>
</evidence>
<dbReference type="UniPathway" id="UPA00545">
    <property type="reaction ID" value="UER00823"/>
</dbReference>